<proteinExistence type="predicted"/>
<name>A0AAN8D6T2_CHAGU</name>
<keyword evidence="2" id="KW-1185">Reference proteome</keyword>
<dbReference type="AlphaFoldDB" id="A0AAN8D6T2"/>
<sequence length="73" mass="8171">MPGFRSWDFKAGLLALVSVRPVDAFYVFGLFTYEWSDLSTPETRLQSEETRPAGIAELSVSEPFHCQETGTPT</sequence>
<protein>
    <submittedName>
        <fullName evidence="1">Uncharacterized protein</fullName>
    </submittedName>
</protein>
<organism evidence="1 2">
    <name type="scientific">Champsocephalus gunnari</name>
    <name type="common">Mackerel icefish</name>
    <dbReference type="NCBI Taxonomy" id="52237"/>
    <lineage>
        <taxon>Eukaryota</taxon>
        <taxon>Metazoa</taxon>
        <taxon>Chordata</taxon>
        <taxon>Craniata</taxon>
        <taxon>Vertebrata</taxon>
        <taxon>Euteleostomi</taxon>
        <taxon>Actinopterygii</taxon>
        <taxon>Neopterygii</taxon>
        <taxon>Teleostei</taxon>
        <taxon>Neoteleostei</taxon>
        <taxon>Acanthomorphata</taxon>
        <taxon>Eupercaria</taxon>
        <taxon>Perciformes</taxon>
        <taxon>Notothenioidei</taxon>
        <taxon>Channichthyidae</taxon>
        <taxon>Champsocephalus</taxon>
    </lineage>
</organism>
<gene>
    <name evidence="1" type="ORF">CgunFtcFv8_009121</name>
</gene>
<dbReference type="Proteomes" id="UP001331515">
    <property type="component" value="Unassembled WGS sequence"/>
</dbReference>
<accession>A0AAN8D6T2</accession>
<reference evidence="1 2" key="1">
    <citation type="journal article" date="2023" name="Mol. Biol. Evol.">
        <title>Genomics of Secondarily Temperate Adaptation in the Only Non-Antarctic Icefish.</title>
        <authorList>
            <person name="Rivera-Colon A.G."/>
            <person name="Rayamajhi N."/>
            <person name="Minhas B.F."/>
            <person name="Madrigal G."/>
            <person name="Bilyk K.T."/>
            <person name="Yoon V."/>
            <person name="Hune M."/>
            <person name="Gregory S."/>
            <person name="Cheng C.H.C."/>
            <person name="Catchen J.M."/>
        </authorList>
    </citation>
    <scope>NUCLEOTIDE SEQUENCE [LARGE SCALE GENOMIC DNA]</scope>
    <source>
        <tissue evidence="1">White muscle</tissue>
    </source>
</reference>
<dbReference type="EMBL" id="JAURVH010001527">
    <property type="protein sequence ID" value="KAK5914700.1"/>
    <property type="molecule type" value="Genomic_DNA"/>
</dbReference>
<comment type="caution">
    <text evidence="1">The sequence shown here is derived from an EMBL/GenBank/DDBJ whole genome shotgun (WGS) entry which is preliminary data.</text>
</comment>
<evidence type="ECO:0000313" key="2">
    <source>
        <dbReference type="Proteomes" id="UP001331515"/>
    </source>
</evidence>
<evidence type="ECO:0000313" key="1">
    <source>
        <dbReference type="EMBL" id="KAK5914700.1"/>
    </source>
</evidence>